<keyword evidence="3" id="KW-0472">Membrane</keyword>
<evidence type="ECO:0000256" key="5">
    <source>
        <dbReference type="ARBA" id="ARBA00023288"/>
    </source>
</evidence>
<dbReference type="Proteomes" id="UP001589613">
    <property type="component" value="Unassembled WGS sequence"/>
</dbReference>
<organism evidence="8 9">
    <name type="scientific">Ornithinimicrobium kibberense</name>
    <dbReference type="NCBI Taxonomy" id="282060"/>
    <lineage>
        <taxon>Bacteria</taxon>
        <taxon>Bacillati</taxon>
        <taxon>Actinomycetota</taxon>
        <taxon>Actinomycetes</taxon>
        <taxon>Micrococcales</taxon>
        <taxon>Ornithinimicrobiaceae</taxon>
        <taxon>Ornithinimicrobium</taxon>
    </lineage>
</organism>
<keyword evidence="9" id="KW-1185">Reference proteome</keyword>
<dbReference type="PANTHER" id="PTHR30429:SF0">
    <property type="entry name" value="METHIONINE-BINDING LIPOPROTEIN METQ"/>
    <property type="match status" value="1"/>
</dbReference>
<dbReference type="Gene3D" id="3.40.190.10">
    <property type="entry name" value="Periplasmic binding protein-like II"/>
    <property type="match status" value="2"/>
</dbReference>
<dbReference type="EMBL" id="JBHMAX010000016">
    <property type="protein sequence ID" value="MFB9732060.1"/>
    <property type="molecule type" value="Genomic_DNA"/>
</dbReference>
<evidence type="ECO:0000256" key="1">
    <source>
        <dbReference type="ARBA" id="ARBA00004635"/>
    </source>
</evidence>
<dbReference type="PROSITE" id="PS51257">
    <property type="entry name" value="PROKAR_LIPOPROTEIN"/>
    <property type="match status" value="1"/>
</dbReference>
<dbReference type="RefSeq" id="WP_141339020.1">
    <property type="nucleotide sequence ID" value="NZ_JBHMAX010000016.1"/>
</dbReference>
<evidence type="ECO:0000313" key="9">
    <source>
        <dbReference type="Proteomes" id="UP001589613"/>
    </source>
</evidence>
<evidence type="ECO:0000256" key="7">
    <source>
        <dbReference type="SAM" id="SignalP"/>
    </source>
</evidence>
<feature type="chain" id="PRO_5046830209" description="Lipoprotein" evidence="7">
    <location>
        <begin position="26"/>
        <end position="278"/>
    </location>
</feature>
<keyword evidence="2 7" id="KW-0732">Signal</keyword>
<proteinExistence type="inferred from homology"/>
<comment type="subcellular location">
    <subcellularLocation>
        <location evidence="1">Membrane</location>
        <topology evidence="1">Lipid-anchor</topology>
    </subcellularLocation>
</comment>
<evidence type="ECO:0000256" key="6">
    <source>
        <dbReference type="PIRNR" id="PIRNR002854"/>
    </source>
</evidence>
<gene>
    <name evidence="8" type="ORF">ACFFN0_08380</name>
</gene>
<dbReference type="CDD" id="cd13597">
    <property type="entry name" value="PBP2_lipoprotein_Tp32"/>
    <property type="match status" value="1"/>
</dbReference>
<feature type="signal peptide" evidence="7">
    <location>
        <begin position="1"/>
        <end position="25"/>
    </location>
</feature>
<comment type="caution">
    <text evidence="8">The sequence shown here is derived from an EMBL/GenBank/DDBJ whole genome shotgun (WGS) entry which is preliminary data.</text>
</comment>
<protein>
    <recommendedName>
        <fullName evidence="6">Lipoprotein</fullName>
    </recommendedName>
</protein>
<name>A0ABV5V2U9_9MICO</name>
<keyword evidence="5 6" id="KW-0449">Lipoprotein</keyword>
<evidence type="ECO:0000256" key="4">
    <source>
        <dbReference type="ARBA" id="ARBA00023139"/>
    </source>
</evidence>
<dbReference type="SUPFAM" id="SSF53850">
    <property type="entry name" value="Periplasmic binding protein-like II"/>
    <property type="match status" value="1"/>
</dbReference>
<reference evidence="8 9" key="1">
    <citation type="submission" date="2024-09" db="EMBL/GenBank/DDBJ databases">
        <authorList>
            <person name="Sun Q."/>
            <person name="Mori K."/>
        </authorList>
    </citation>
    <scope>NUCLEOTIDE SEQUENCE [LARGE SCALE GENOMIC DNA]</scope>
    <source>
        <strain evidence="8 9">JCM 12763</strain>
    </source>
</reference>
<sequence length="278" mass="28818">MRTTLSLTALLATGALVLSACGADADDGTTAAGGTGTGPLTVGVSPVPHAEILQFVDQELAAEAGIDLELVEFTDYVQPNVALADGSLDANYFQHEPYLAEQEAAAGYDFEAVTPVHLEPLGLYSETVGSVEEIADGAQVAIPNDPTNGARALQLLADQGLITLADTGETSATVLDVEENARDLEFVEIEAAQLPRSLSDVDAAVINGNYAIEADLSPAEDAIAAESPEGNPYANLLVVRAGDETDPRVATLAELLASEEVAQFIEETYSGTVISARS</sequence>
<dbReference type="PANTHER" id="PTHR30429">
    <property type="entry name" value="D-METHIONINE-BINDING LIPOPROTEIN METQ"/>
    <property type="match status" value="1"/>
</dbReference>
<dbReference type="Pfam" id="PF03180">
    <property type="entry name" value="Lipoprotein_9"/>
    <property type="match status" value="1"/>
</dbReference>
<dbReference type="PIRSF" id="PIRSF002854">
    <property type="entry name" value="MetQ"/>
    <property type="match status" value="1"/>
</dbReference>
<keyword evidence="4" id="KW-0564">Palmitate</keyword>
<evidence type="ECO:0000256" key="2">
    <source>
        <dbReference type="ARBA" id="ARBA00022729"/>
    </source>
</evidence>
<comment type="similarity">
    <text evidence="6">Belongs to the nlpA lipoprotein family.</text>
</comment>
<evidence type="ECO:0000313" key="8">
    <source>
        <dbReference type="EMBL" id="MFB9732060.1"/>
    </source>
</evidence>
<dbReference type="InterPro" id="IPR004872">
    <property type="entry name" value="Lipoprotein_NlpA"/>
</dbReference>
<accession>A0ABV5V2U9</accession>
<evidence type="ECO:0000256" key="3">
    <source>
        <dbReference type="ARBA" id="ARBA00023136"/>
    </source>
</evidence>